<dbReference type="InterPro" id="IPR036257">
    <property type="entry name" value="Cyt_c_oxidase_su2_TM_sf"/>
</dbReference>
<evidence type="ECO:0000256" key="10">
    <source>
        <dbReference type="ARBA" id="ARBA00022842"/>
    </source>
</evidence>
<evidence type="ECO:0000256" key="2">
    <source>
        <dbReference type="ARBA" id="ARBA00007866"/>
    </source>
</evidence>
<comment type="subcellular location">
    <subcellularLocation>
        <location evidence="1 18">Mitochondrion inner membrane</location>
        <topology evidence="1 18">Multi-pass membrane protein</topology>
    </subcellularLocation>
</comment>
<keyword evidence="7 18" id="KW-0812">Transmembrane</keyword>
<name>A0A3Q8UA28_9HYME</name>
<feature type="transmembrane region" description="Helical" evidence="19">
    <location>
        <begin position="26"/>
        <end position="47"/>
    </location>
</feature>
<comment type="similarity">
    <text evidence="2 18">Belongs to the cytochrome c oxidase subunit 2 family.</text>
</comment>
<dbReference type="Pfam" id="PF02790">
    <property type="entry name" value="COX2_TM"/>
    <property type="match status" value="1"/>
</dbReference>
<evidence type="ECO:0000256" key="6">
    <source>
        <dbReference type="ARBA" id="ARBA00022660"/>
    </source>
</evidence>
<organism evidence="22">
    <name type="scientific">Gastraspis sp. ZJUH_2016016</name>
    <dbReference type="NCBI Taxonomy" id="2491177"/>
    <lineage>
        <taxon>Eukaryota</taxon>
        <taxon>Metazoa</taxon>
        <taxon>Ecdysozoa</taxon>
        <taxon>Arthropoda</taxon>
        <taxon>Hexapoda</taxon>
        <taxon>Insecta</taxon>
        <taxon>Pterygota</taxon>
        <taxon>Neoptera</taxon>
        <taxon>Endopterygota</taxon>
        <taxon>Hymenoptera</taxon>
        <taxon>Apocrita</taxon>
        <taxon>Proctotrupomorpha</taxon>
        <taxon>Cynipoidea</taxon>
        <taxon>Figitidae</taxon>
        <taxon>Eucoilinae</taxon>
        <taxon>Gastraspis</taxon>
    </lineage>
</organism>
<dbReference type="GO" id="GO:0004129">
    <property type="term" value="F:cytochrome-c oxidase activity"/>
    <property type="evidence" value="ECO:0007669"/>
    <property type="project" value="UniProtKB-EC"/>
</dbReference>
<dbReference type="AlphaFoldDB" id="A0A3Q8UA28"/>
<dbReference type="Gene3D" id="1.10.287.90">
    <property type="match status" value="1"/>
</dbReference>
<keyword evidence="6 18" id="KW-0679">Respiratory chain</keyword>
<evidence type="ECO:0000256" key="13">
    <source>
        <dbReference type="ARBA" id="ARBA00022989"/>
    </source>
</evidence>
<feature type="domain" description="Cytochrome oxidase subunit II transmembrane region profile" evidence="21">
    <location>
        <begin position="1"/>
        <end position="90"/>
    </location>
</feature>
<dbReference type="InterPro" id="IPR008972">
    <property type="entry name" value="Cupredoxin"/>
</dbReference>
<evidence type="ECO:0000256" key="5">
    <source>
        <dbReference type="ARBA" id="ARBA00022448"/>
    </source>
</evidence>
<evidence type="ECO:0000259" key="20">
    <source>
        <dbReference type="PROSITE" id="PS50857"/>
    </source>
</evidence>
<evidence type="ECO:0000256" key="15">
    <source>
        <dbReference type="ARBA" id="ARBA00023128"/>
    </source>
</evidence>
<keyword evidence="11" id="KW-1278">Translocase</keyword>
<dbReference type="PANTHER" id="PTHR22888">
    <property type="entry name" value="CYTOCHROME C OXIDASE, SUBUNIT II"/>
    <property type="match status" value="1"/>
</dbReference>
<keyword evidence="13 19" id="KW-1133">Transmembrane helix</keyword>
<keyword evidence="10" id="KW-0460">Magnesium</keyword>
<dbReference type="PROSITE" id="PS50857">
    <property type="entry name" value="COX2_CUA"/>
    <property type="match status" value="1"/>
</dbReference>
<dbReference type="Pfam" id="PF00116">
    <property type="entry name" value="COX2"/>
    <property type="match status" value="1"/>
</dbReference>
<dbReference type="SUPFAM" id="SSF49503">
    <property type="entry name" value="Cupredoxins"/>
    <property type="match status" value="1"/>
</dbReference>
<dbReference type="GO" id="GO:0042773">
    <property type="term" value="P:ATP synthesis coupled electron transport"/>
    <property type="evidence" value="ECO:0007669"/>
    <property type="project" value="TreeGrafter"/>
</dbReference>
<dbReference type="InterPro" id="IPR002429">
    <property type="entry name" value="CcO_II-like_C"/>
</dbReference>
<evidence type="ECO:0000256" key="3">
    <source>
        <dbReference type="ARBA" id="ARBA00011164"/>
    </source>
</evidence>
<evidence type="ECO:0000259" key="21">
    <source>
        <dbReference type="PROSITE" id="PS50999"/>
    </source>
</evidence>
<accession>A0A3Q8UA28</accession>
<evidence type="ECO:0000256" key="8">
    <source>
        <dbReference type="ARBA" id="ARBA00022723"/>
    </source>
</evidence>
<evidence type="ECO:0000256" key="1">
    <source>
        <dbReference type="ARBA" id="ARBA00004448"/>
    </source>
</evidence>
<dbReference type="InterPro" id="IPR011759">
    <property type="entry name" value="Cyt_c_oxidase_su2_TM_dom"/>
</dbReference>
<dbReference type="PROSITE" id="PS00078">
    <property type="entry name" value="COX2"/>
    <property type="match status" value="1"/>
</dbReference>
<dbReference type="EMBL" id="MG923497">
    <property type="protein sequence ID" value="AZL93265.1"/>
    <property type="molecule type" value="Genomic_DNA"/>
</dbReference>
<evidence type="ECO:0000256" key="18">
    <source>
        <dbReference type="RuleBase" id="RU000457"/>
    </source>
</evidence>
<sequence>MSTWNSLNFQDSASPIMEWLMMFHDYTLFINILITILILMTILKMFLNKFINLNIENQSIELIWTIIPMFMLTFLAIPSMKILYLMDEMYIPILTIKCIGHQWFWTFEYPDFSQSLNEMYMNKDIKLNSFRLLDVESRIILPMNYQTRIITSSDDVIHSLAMPSMGLKVDAMPGRLNQINLFPTRPGVFFGQCSEICGANHSFMPINFEITNSNKFINWIKNNI</sequence>
<dbReference type="InterPro" id="IPR001505">
    <property type="entry name" value="Copper_CuA"/>
</dbReference>
<keyword evidence="9 18" id="KW-0999">Mitochondrion inner membrane</keyword>
<dbReference type="GO" id="GO:0005507">
    <property type="term" value="F:copper ion binding"/>
    <property type="evidence" value="ECO:0007669"/>
    <property type="project" value="InterPro"/>
</dbReference>
<feature type="domain" description="Cytochrome oxidase subunit II copper A binding" evidence="20">
    <location>
        <begin position="91"/>
        <end position="222"/>
    </location>
</feature>
<protein>
    <recommendedName>
        <fullName evidence="4 18">Cytochrome c oxidase subunit 2</fullName>
    </recommendedName>
</protein>
<evidence type="ECO:0000256" key="11">
    <source>
        <dbReference type="ARBA" id="ARBA00022967"/>
    </source>
</evidence>
<keyword evidence="5 18" id="KW-0813">Transport</keyword>
<dbReference type="Gene3D" id="2.60.40.420">
    <property type="entry name" value="Cupredoxins - blue copper proteins"/>
    <property type="match status" value="1"/>
</dbReference>
<dbReference type="PRINTS" id="PR01166">
    <property type="entry name" value="CYCOXIDASEII"/>
</dbReference>
<evidence type="ECO:0000256" key="7">
    <source>
        <dbReference type="ARBA" id="ARBA00022692"/>
    </source>
</evidence>
<proteinExistence type="inferred from homology"/>
<dbReference type="PROSITE" id="PS50999">
    <property type="entry name" value="COX2_TM"/>
    <property type="match status" value="1"/>
</dbReference>
<comment type="function">
    <text evidence="18">Component of the cytochrome c oxidase, the last enzyme in the mitochondrial electron transport chain which drives oxidative phosphorylation. The respiratory chain contains 3 multisubunit complexes succinate dehydrogenase (complex II, CII), ubiquinol-cytochrome c oxidoreductase (cytochrome b-c1 complex, complex III, CIII) and cytochrome c oxidase (complex IV, CIV), that cooperate to transfer electrons derived from NADH and succinate to molecular oxygen, creating an electrochemical gradient over the inner membrane that drives transmembrane transport and the ATP synthase. Cytochrome c oxidase is the component of the respiratory chain that catalyzes the reduction of oxygen to water. Electrons originating from reduced cytochrome c in the intermembrane space (IMS) are transferred via the dinuclear copper A center (CU(A)) of subunit 2 and heme A of subunit 1 to the active site in subunit 1, a binuclear center (BNC) formed by heme A3 and copper B (CU(B)). The BNC reduces molecular oxygen to 2 water molecules using 4 electrons from cytochrome c in the IMS and 4 protons from the mitochondrial matrix.</text>
</comment>
<dbReference type="PANTHER" id="PTHR22888:SF9">
    <property type="entry name" value="CYTOCHROME C OXIDASE SUBUNIT 2"/>
    <property type="match status" value="1"/>
</dbReference>
<keyword evidence="14 18" id="KW-0186">Copper</keyword>
<comment type="subunit">
    <text evidence="3">Component of the cytochrome c oxidase (complex IV, CIV), a multisubunit enzyme composed of a catalytic core of 3 subunits and several supernumerary subunits. The complex exists as a monomer or a dimer and forms supercomplexes (SCs) in the inner mitochondrial membrane with ubiquinol-cytochrome c oxidoreductase (cytochrome b-c1 complex, complex III, CIII).</text>
</comment>
<reference evidence="22" key="1">
    <citation type="journal article" date="2018" name="Mol. Phylogenet. Evol.">
        <title>Mitochondrial phylogenomics of the Hymenoptera.</title>
        <authorList>
            <person name="Tang P."/>
            <person name="Zhu J.C."/>
            <person name="Zheng B.Y."/>
            <person name="Wei S.J."/>
            <person name="Sharkey M."/>
            <person name="Chen X.X."/>
            <person name="Vogler A.P."/>
        </authorList>
    </citation>
    <scope>NUCLEOTIDE SEQUENCE</scope>
</reference>
<evidence type="ECO:0000256" key="9">
    <source>
        <dbReference type="ARBA" id="ARBA00022792"/>
    </source>
</evidence>
<evidence type="ECO:0000256" key="16">
    <source>
        <dbReference type="ARBA" id="ARBA00023136"/>
    </source>
</evidence>
<geneLocation type="mitochondrion" evidence="22"/>
<comment type="catalytic activity">
    <reaction evidence="17">
        <text>4 Fe(II)-[cytochrome c] + O2 + 8 H(+)(in) = 4 Fe(III)-[cytochrome c] + 2 H2O + 4 H(+)(out)</text>
        <dbReference type="Rhea" id="RHEA:11436"/>
        <dbReference type="Rhea" id="RHEA-COMP:10350"/>
        <dbReference type="Rhea" id="RHEA-COMP:14399"/>
        <dbReference type="ChEBI" id="CHEBI:15377"/>
        <dbReference type="ChEBI" id="CHEBI:15378"/>
        <dbReference type="ChEBI" id="CHEBI:15379"/>
        <dbReference type="ChEBI" id="CHEBI:29033"/>
        <dbReference type="ChEBI" id="CHEBI:29034"/>
        <dbReference type="EC" id="7.1.1.9"/>
    </reaction>
    <physiologicalReaction direction="left-to-right" evidence="17">
        <dbReference type="Rhea" id="RHEA:11437"/>
    </physiologicalReaction>
</comment>
<evidence type="ECO:0000256" key="19">
    <source>
        <dbReference type="SAM" id="Phobius"/>
    </source>
</evidence>
<evidence type="ECO:0000256" key="12">
    <source>
        <dbReference type="ARBA" id="ARBA00022982"/>
    </source>
</evidence>
<keyword evidence="8 18" id="KW-0479">Metal-binding</keyword>
<dbReference type="SUPFAM" id="SSF81464">
    <property type="entry name" value="Cytochrome c oxidase subunit II-like, transmembrane region"/>
    <property type="match status" value="1"/>
</dbReference>
<dbReference type="GO" id="GO:0005743">
    <property type="term" value="C:mitochondrial inner membrane"/>
    <property type="evidence" value="ECO:0007669"/>
    <property type="project" value="UniProtKB-SubCell"/>
</dbReference>
<evidence type="ECO:0000313" key="22">
    <source>
        <dbReference type="EMBL" id="AZL93265.1"/>
    </source>
</evidence>
<gene>
    <name evidence="22" type="primary">cox2</name>
</gene>
<keyword evidence="15 18" id="KW-0496">Mitochondrion</keyword>
<keyword evidence="16 18" id="KW-0472">Membrane</keyword>
<dbReference type="InterPro" id="IPR045187">
    <property type="entry name" value="CcO_II"/>
</dbReference>
<evidence type="ECO:0000256" key="14">
    <source>
        <dbReference type="ARBA" id="ARBA00023008"/>
    </source>
</evidence>
<evidence type="ECO:0000256" key="17">
    <source>
        <dbReference type="ARBA" id="ARBA00049512"/>
    </source>
</evidence>
<evidence type="ECO:0000256" key="4">
    <source>
        <dbReference type="ARBA" id="ARBA00015946"/>
    </source>
</evidence>
<keyword evidence="12 18" id="KW-0249">Electron transport</keyword>
<feature type="transmembrane region" description="Helical" evidence="19">
    <location>
        <begin position="59"/>
        <end position="77"/>
    </location>
</feature>
<comment type="cofactor">
    <cofactor evidence="18">
        <name>Cu cation</name>
        <dbReference type="ChEBI" id="CHEBI:23378"/>
    </cofactor>
    <text evidence="18">Binds a copper A center.</text>
</comment>